<dbReference type="InterPro" id="IPR013534">
    <property type="entry name" value="Starch_synth_cat_dom"/>
</dbReference>
<dbReference type="CDD" id="cd03791">
    <property type="entry name" value="GT5_Glycogen_synthase_DULL1-like"/>
    <property type="match status" value="1"/>
</dbReference>
<dbReference type="NCBIfam" id="TIGR02095">
    <property type="entry name" value="glgA"/>
    <property type="match status" value="1"/>
</dbReference>
<keyword evidence="3 8" id="KW-0150">Chloroplast</keyword>
<reference evidence="12 13" key="1">
    <citation type="journal article" date="2018" name="Plant J.">
        <title>Genome sequences of Chlorella sorokiniana UTEX 1602 and Micractinium conductrix SAG 241.80: implications to maltose excretion by a green alga.</title>
        <authorList>
            <person name="Arriola M.B."/>
            <person name="Velmurugan N."/>
            <person name="Zhang Y."/>
            <person name="Plunkett M.H."/>
            <person name="Hondzo H."/>
            <person name="Barney B.M."/>
        </authorList>
    </citation>
    <scope>NUCLEOTIDE SEQUENCE [LARGE SCALE GENOMIC DNA]</scope>
    <source>
        <strain evidence="12 13">SAG 241.80</strain>
    </source>
</reference>
<dbReference type="Pfam" id="PF00534">
    <property type="entry name" value="Glycos_transf_1"/>
    <property type="match status" value="1"/>
</dbReference>
<organism evidence="12 13">
    <name type="scientific">Micractinium conductrix</name>
    <dbReference type="NCBI Taxonomy" id="554055"/>
    <lineage>
        <taxon>Eukaryota</taxon>
        <taxon>Viridiplantae</taxon>
        <taxon>Chlorophyta</taxon>
        <taxon>core chlorophytes</taxon>
        <taxon>Trebouxiophyceae</taxon>
        <taxon>Chlorellales</taxon>
        <taxon>Chlorellaceae</taxon>
        <taxon>Chlorella clade</taxon>
        <taxon>Micractinium</taxon>
    </lineage>
</organism>
<dbReference type="FunFam" id="3.40.50.2000:FF:000090">
    <property type="entry name" value="Starch synthase, chloroplastic/amyloplastic"/>
    <property type="match status" value="1"/>
</dbReference>
<keyword evidence="7 8" id="KW-0750">Starch biosynthesis</keyword>
<dbReference type="SUPFAM" id="SSF53756">
    <property type="entry name" value="UDP-Glycosyltransferase/glycogen phosphorylase"/>
    <property type="match status" value="1"/>
</dbReference>
<dbReference type="PANTHER" id="PTHR45825">
    <property type="entry name" value="GRANULE-BOUND STARCH SYNTHASE 1, CHLOROPLASTIC/AMYLOPLASTIC"/>
    <property type="match status" value="1"/>
</dbReference>
<proteinExistence type="inferred from homology"/>
<dbReference type="PANTHER" id="PTHR45825:SF3">
    <property type="entry name" value="GRANULE-BOUND STARCH SYNTHASE 1, CHLOROPLASTIC_AMYLOPLASTIC"/>
    <property type="match status" value="1"/>
</dbReference>
<evidence type="ECO:0000256" key="4">
    <source>
        <dbReference type="ARBA" id="ARBA00022640"/>
    </source>
</evidence>
<sequence>MQASLSFAGVAAPARQASQALARPVVVLPKRAARQAAQRVNAQAVAAAAPTAPSSYGGAQGSTPSKAQAMDIVFISAEVAPWSKTGGLGDVVGGLPIALAQRGHRVFSIAPRYDQYRDAWDTSVTVNVMGEDVRFFHTVKKGVHRVWIDHPWFLSKVWGMTGSKLYGSKSGADYVDNQKRFTMFCRAALEAMKTLPFMPGEDAMIVCNDWHTAPVPVLLKNEYQKRGEFVNTKTAMCIHNIAFQGRFWRDSFGELGMPAEATDLFTFEDGYPKVFDERTPADENGTPATGANFAKTNWLKAGILACDKLLTVSPNYATEIASGPALGVELDKWVRSKGVEGIVNGMDVEEWSPALDKFLKFKYDATTVEAGKAFAKSQLQREAGLPVDPSVPVFGFIGRLEEQKGVDILLAALKKLPKSAPVQVVVLGTGKKALEAQVKALESRFPGMAAGVVKFDSAMAHCITAGADFMLVPSRFEPCGLIQLHAMQYGTVPLVASTGGLVDTVKEGVTGFQMGAFDPDSMSDVDAESVAQTMLRAAETYGTPAYKAMRDRCISQDLSWAQPAKKWEAVLTEMKFGPGPTPEASADKAAVTTPVQKI</sequence>
<dbReference type="Proteomes" id="UP000239649">
    <property type="component" value="Unassembled WGS sequence"/>
</dbReference>
<dbReference type="AlphaFoldDB" id="A0A2P6VB29"/>
<feature type="domain" description="Starch synthase catalytic" evidence="11">
    <location>
        <begin position="72"/>
        <end position="334"/>
    </location>
</feature>
<keyword evidence="6" id="KW-0808">Transferase</keyword>
<dbReference type="Gene3D" id="3.40.50.2000">
    <property type="entry name" value="Glycogen Phosphorylase B"/>
    <property type="match status" value="2"/>
</dbReference>
<dbReference type="HAMAP" id="MF_00484">
    <property type="entry name" value="Glycogen_synth"/>
    <property type="match status" value="1"/>
</dbReference>
<keyword evidence="13" id="KW-1185">Reference proteome</keyword>
<dbReference type="GO" id="GO:0004373">
    <property type="term" value="F:alpha-1,4-glucan glucosyltransferase (UDP-glucose donor) activity"/>
    <property type="evidence" value="ECO:0007669"/>
    <property type="project" value="InterPro"/>
</dbReference>
<feature type="region of interest" description="Disordered" evidence="9">
    <location>
        <begin position="578"/>
        <end position="598"/>
    </location>
</feature>
<protein>
    <recommendedName>
        <fullName evidence="8">Starch synthase, chloroplastic/amyloplastic</fullName>
        <ecNumber evidence="8">2.4.1.-</ecNumber>
    </recommendedName>
</protein>
<dbReference type="InterPro" id="IPR011835">
    <property type="entry name" value="GS/SS"/>
</dbReference>
<evidence type="ECO:0000313" key="12">
    <source>
        <dbReference type="EMBL" id="PSC71300.1"/>
    </source>
</evidence>
<dbReference type="GO" id="GO:0019252">
    <property type="term" value="P:starch biosynthetic process"/>
    <property type="evidence" value="ECO:0007669"/>
    <property type="project" value="UniProtKB-UniRule"/>
</dbReference>
<dbReference type="GO" id="GO:0009507">
    <property type="term" value="C:chloroplast"/>
    <property type="evidence" value="ECO:0007669"/>
    <property type="project" value="UniProtKB-SubCell"/>
</dbReference>
<dbReference type="EMBL" id="LHPF02000015">
    <property type="protein sequence ID" value="PSC71300.1"/>
    <property type="molecule type" value="Genomic_DNA"/>
</dbReference>
<evidence type="ECO:0000256" key="1">
    <source>
        <dbReference type="ARBA" id="ARBA00004727"/>
    </source>
</evidence>
<evidence type="ECO:0000256" key="7">
    <source>
        <dbReference type="ARBA" id="ARBA00022922"/>
    </source>
</evidence>
<comment type="similarity">
    <text evidence="2 8">Belongs to the glycosyltransferase 1 family. Bacterial/plant glycogen synthase subfamily.</text>
</comment>
<dbReference type="Pfam" id="PF08323">
    <property type="entry name" value="Glyco_transf_5"/>
    <property type="match status" value="1"/>
</dbReference>
<evidence type="ECO:0000313" key="13">
    <source>
        <dbReference type="Proteomes" id="UP000239649"/>
    </source>
</evidence>
<keyword evidence="5 8" id="KW-0328">Glycosyltransferase</keyword>
<comment type="caution">
    <text evidence="12">The sequence shown here is derived from an EMBL/GenBank/DDBJ whole genome shotgun (WGS) entry which is preliminary data.</text>
</comment>
<keyword evidence="8" id="KW-0035">Amyloplast</keyword>
<evidence type="ECO:0000256" key="2">
    <source>
        <dbReference type="ARBA" id="ARBA00010281"/>
    </source>
</evidence>
<evidence type="ECO:0000259" key="11">
    <source>
        <dbReference type="Pfam" id="PF08323"/>
    </source>
</evidence>
<evidence type="ECO:0000259" key="10">
    <source>
        <dbReference type="Pfam" id="PF00534"/>
    </source>
</evidence>
<keyword evidence="4" id="KW-0934">Plastid</keyword>
<dbReference type="STRING" id="554055.A0A2P6VB29"/>
<dbReference type="UniPathway" id="UPA00152"/>
<evidence type="ECO:0000256" key="8">
    <source>
        <dbReference type="RuleBase" id="RU361232"/>
    </source>
</evidence>
<evidence type="ECO:0000256" key="3">
    <source>
        <dbReference type="ARBA" id="ARBA00022528"/>
    </source>
</evidence>
<evidence type="ECO:0000256" key="5">
    <source>
        <dbReference type="ARBA" id="ARBA00022676"/>
    </source>
</evidence>
<dbReference type="OrthoDB" id="512920at2759"/>
<accession>A0A2P6VB29</accession>
<evidence type="ECO:0000256" key="9">
    <source>
        <dbReference type="SAM" id="MobiDB-lite"/>
    </source>
</evidence>
<comment type="pathway">
    <text evidence="1 8">Glycan biosynthesis; starch biosynthesis.</text>
</comment>
<feature type="domain" description="Glycosyl transferase family 1" evidence="10">
    <location>
        <begin position="390"/>
        <end position="523"/>
    </location>
</feature>
<evidence type="ECO:0000256" key="6">
    <source>
        <dbReference type="ARBA" id="ARBA00022679"/>
    </source>
</evidence>
<gene>
    <name evidence="12" type="ORF">C2E20_5403</name>
</gene>
<comment type="subcellular location">
    <subcellularLocation>
        <location evidence="8">Plastid</location>
        <location evidence="8">Chloroplast</location>
    </subcellularLocation>
    <subcellularLocation>
        <location evidence="8">Plastid</location>
        <location evidence="8">Amyloplast</location>
    </subcellularLocation>
</comment>
<dbReference type="InterPro" id="IPR001296">
    <property type="entry name" value="Glyco_trans_1"/>
</dbReference>
<dbReference type="EC" id="2.4.1.-" evidence="8"/>
<name>A0A2P6VB29_9CHLO</name>
<dbReference type="GO" id="GO:0009501">
    <property type="term" value="C:amyloplast"/>
    <property type="evidence" value="ECO:0007669"/>
    <property type="project" value="UniProtKB-SubCell"/>
</dbReference>